<dbReference type="Gene3D" id="3.30.70.270">
    <property type="match status" value="2"/>
</dbReference>
<dbReference type="InterPro" id="IPR012337">
    <property type="entry name" value="RNaseH-like_sf"/>
</dbReference>
<reference evidence="2 3" key="1">
    <citation type="journal article" date="2023" name="J. Hered.">
        <title>Chromosome-level genome of the wood stork (Mycteria americana) provides insight into avian chromosome evolution.</title>
        <authorList>
            <person name="Flamio R. Jr."/>
            <person name="Ramstad K.M."/>
        </authorList>
    </citation>
    <scope>NUCLEOTIDE SEQUENCE [LARGE SCALE GENOMIC DNA]</scope>
    <source>
        <strain evidence="2">JAX WOST 10</strain>
    </source>
</reference>
<dbReference type="PANTHER" id="PTHR33064:SF36">
    <property type="entry name" value="CCHC-TYPE DOMAIN-CONTAINING PROTEIN"/>
    <property type="match status" value="1"/>
</dbReference>
<dbReference type="SUPFAM" id="SSF53098">
    <property type="entry name" value="Ribonuclease H-like"/>
    <property type="match status" value="1"/>
</dbReference>
<dbReference type="InterPro" id="IPR043502">
    <property type="entry name" value="DNA/RNA_pol_sf"/>
</dbReference>
<comment type="caution">
    <text evidence="2">The sequence shown here is derived from an EMBL/GenBank/DDBJ whole genome shotgun (WGS) entry which is preliminary data.</text>
</comment>
<dbReference type="InterPro" id="IPR002156">
    <property type="entry name" value="RNaseH_domain"/>
</dbReference>
<dbReference type="PROSITE" id="PS50879">
    <property type="entry name" value="RNASE_H_1"/>
    <property type="match status" value="1"/>
</dbReference>
<dbReference type="Pfam" id="PF00075">
    <property type="entry name" value="RNase_H"/>
    <property type="match status" value="1"/>
</dbReference>
<dbReference type="Gene3D" id="3.10.10.10">
    <property type="entry name" value="HIV Type 1 Reverse Transcriptase, subunit A, domain 1"/>
    <property type="match status" value="1"/>
</dbReference>
<evidence type="ECO:0000259" key="1">
    <source>
        <dbReference type="PROSITE" id="PS50879"/>
    </source>
</evidence>
<evidence type="ECO:0000313" key="2">
    <source>
        <dbReference type="EMBL" id="KAK4816189.1"/>
    </source>
</evidence>
<dbReference type="Pfam" id="PF17919">
    <property type="entry name" value="RT_RNaseH_2"/>
    <property type="match status" value="1"/>
</dbReference>
<dbReference type="GO" id="GO:0003676">
    <property type="term" value="F:nucleic acid binding"/>
    <property type="evidence" value="ECO:0007669"/>
    <property type="project" value="InterPro"/>
</dbReference>
<protein>
    <recommendedName>
        <fullName evidence="1">RNase H type-1 domain-containing protein</fullName>
    </recommendedName>
</protein>
<dbReference type="SUPFAM" id="SSF56672">
    <property type="entry name" value="DNA/RNA polymerases"/>
    <property type="match status" value="1"/>
</dbReference>
<dbReference type="Proteomes" id="UP001333110">
    <property type="component" value="Unassembled WGS sequence"/>
</dbReference>
<dbReference type="Gene3D" id="3.30.420.10">
    <property type="entry name" value="Ribonuclease H-like superfamily/Ribonuclease H"/>
    <property type="match status" value="1"/>
</dbReference>
<sequence length="669" mass="75932">MPLMGRDLLSKLDTQITFKNGEVQLLIPKSKAVEAKIFMLRNTPRLNKKIPAEVEYAVIPLVWASGIPGRSKLVEPVKVVLKSGSKPVRQNQDPIKWEAREGLEELITKFFNYGLLIVSPKSGIKLLNTNVALRSRHSLLWRQMHRGSFHLAEKQDGKEYRLVQDLRAVNQIVQDIYPVAANPYTLLTSLKQKHKWFTALNLRDAFFCIPLDKNSPSDGKVPLLDKKQSLPGRPTMIWNQLAKKLELWKKENPEGTILQYVDDILLAAETWGERLQITINLLNFLGQGEYRVSKNKAQVGKETVIYLGFEISQGQRRLGTDTREVICQTPEPRTVQELKAFLGMVGWCTLWILSYGLHEALKGSKENHLLWTPECQVACKNVKRALMSAPALGLPNLSKLFELFTHELQHLALGMLTQRLGAWRRAVGYFSKQLDNVSKGWPGCLCAVAATVLLIQEDRKLTIGQRIIVYVPHMVTSVLEQKGAHRLALSHMLKYQVILLEQDDVELKTTIAINPAMFLNSEVRDSEPLHHNCLQTIEHVYSSRQDLRDEPLTNPDLELFTDGSSFVRDGKWMAGYEVVTPTQVIETGALPINTSAQKAELVALRQALKVAKGKQVNIWADSKYAFGTDHAHGATGKKEDCCRLKDHLSNTRKKFSNFYRIFKDLRKWQ</sequence>
<dbReference type="InterPro" id="IPR036397">
    <property type="entry name" value="RNaseH_sf"/>
</dbReference>
<dbReference type="InterPro" id="IPR041577">
    <property type="entry name" value="RT_RNaseH_2"/>
</dbReference>
<name>A0AAN7N1W0_MYCAM</name>
<organism evidence="2 3">
    <name type="scientific">Mycteria americana</name>
    <name type="common">Wood stork</name>
    <dbReference type="NCBI Taxonomy" id="33587"/>
    <lineage>
        <taxon>Eukaryota</taxon>
        <taxon>Metazoa</taxon>
        <taxon>Chordata</taxon>
        <taxon>Craniata</taxon>
        <taxon>Vertebrata</taxon>
        <taxon>Euteleostomi</taxon>
        <taxon>Archelosauria</taxon>
        <taxon>Archosauria</taxon>
        <taxon>Dinosauria</taxon>
        <taxon>Saurischia</taxon>
        <taxon>Theropoda</taxon>
        <taxon>Coelurosauria</taxon>
        <taxon>Aves</taxon>
        <taxon>Neognathae</taxon>
        <taxon>Neoaves</taxon>
        <taxon>Aequornithes</taxon>
        <taxon>Ciconiiformes</taxon>
        <taxon>Ciconiidae</taxon>
        <taxon>Mycteria</taxon>
    </lineage>
</organism>
<dbReference type="GO" id="GO:0006259">
    <property type="term" value="P:DNA metabolic process"/>
    <property type="evidence" value="ECO:0007669"/>
    <property type="project" value="UniProtKB-ARBA"/>
</dbReference>
<dbReference type="Gene3D" id="3.10.20.370">
    <property type="match status" value="1"/>
</dbReference>
<keyword evidence="3" id="KW-1185">Reference proteome</keyword>
<dbReference type="InterPro" id="IPR043128">
    <property type="entry name" value="Rev_trsase/Diguanyl_cyclase"/>
</dbReference>
<proteinExistence type="predicted"/>
<dbReference type="EMBL" id="JAUNZN010000009">
    <property type="protein sequence ID" value="KAK4816189.1"/>
    <property type="molecule type" value="Genomic_DNA"/>
</dbReference>
<dbReference type="AlphaFoldDB" id="A0AAN7N1W0"/>
<accession>A0AAN7N1W0</accession>
<dbReference type="InterPro" id="IPR051320">
    <property type="entry name" value="Viral_Replic_Matur_Polypro"/>
</dbReference>
<dbReference type="GO" id="GO:0004523">
    <property type="term" value="F:RNA-DNA hybrid ribonuclease activity"/>
    <property type="evidence" value="ECO:0007669"/>
    <property type="project" value="InterPro"/>
</dbReference>
<evidence type="ECO:0000313" key="3">
    <source>
        <dbReference type="Proteomes" id="UP001333110"/>
    </source>
</evidence>
<gene>
    <name evidence="2" type="ORF">QYF61_012654</name>
</gene>
<feature type="domain" description="RNase H type-1" evidence="1">
    <location>
        <begin position="553"/>
        <end position="669"/>
    </location>
</feature>
<dbReference type="PANTHER" id="PTHR33064">
    <property type="entry name" value="POL PROTEIN"/>
    <property type="match status" value="1"/>
</dbReference>